<sequence>MLAKSNLDQNIRYIVANERDMCWGLTVCSIGFQQIAPHDVYPPKCHPESYFFSPNKGRVLDEYQLIYITHGGGKFCSQSQKTIFVKEGTMVLLFPGEWHTYYPTEKTGWDEYFIGFKGNAMDQRVKESFLPKSRPIFQIGIDDRLVYLYREAMKTSYEERTGFQQVLSGIANLLIGLTYSIDKGTYFESKRIQYQIDKARVIMRENTGKEISPETIAKQLNMSYSQFRKTFKEYTGFAPLQYIQELKLQQAKDLLRTTQYSIKEIASMLNFDDVEYFFMFFKKKLNQTPTEYRNFSRGKTTVTIENIFSI</sequence>
<protein>
    <submittedName>
        <fullName evidence="5">HTH-type transcriptional activator RhaS</fullName>
    </submittedName>
</protein>
<dbReference type="AlphaFoldDB" id="A0A5J4SIE9"/>
<dbReference type="Gene3D" id="2.60.120.280">
    <property type="entry name" value="Regulatory protein AraC"/>
    <property type="match status" value="1"/>
</dbReference>
<reference evidence="5" key="1">
    <citation type="submission" date="2019-03" db="EMBL/GenBank/DDBJ databases">
        <title>Single cell metagenomics reveals metabolic interactions within the superorganism composed of flagellate Streblomastix strix and complex community of Bacteroidetes bacteria on its surface.</title>
        <authorList>
            <person name="Treitli S.C."/>
            <person name="Kolisko M."/>
            <person name="Husnik F."/>
            <person name="Keeling P."/>
            <person name="Hampl V."/>
        </authorList>
    </citation>
    <scope>NUCLEOTIDE SEQUENCE</scope>
    <source>
        <strain evidence="5">STM</strain>
    </source>
</reference>
<dbReference type="GO" id="GO:0043565">
    <property type="term" value="F:sequence-specific DNA binding"/>
    <property type="evidence" value="ECO:0007669"/>
    <property type="project" value="InterPro"/>
</dbReference>
<dbReference type="PANTHER" id="PTHR43280">
    <property type="entry name" value="ARAC-FAMILY TRANSCRIPTIONAL REGULATOR"/>
    <property type="match status" value="1"/>
</dbReference>
<dbReference type="Pfam" id="PF12833">
    <property type="entry name" value="HTH_18"/>
    <property type="match status" value="1"/>
</dbReference>
<evidence type="ECO:0000256" key="3">
    <source>
        <dbReference type="ARBA" id="ARBA00023163"/>
    </source>
</evidence>
<keyword evidence="3" id="KW-0804">Transcription</keyword>
<evidence type="ECO:0000259" key="4">
    <source>
        <dbReference type="PROSITE" id="PS01124"/>
    </source>
</evidence>
<dbReference type="GO" id="GO:0003700">
    <property type="term" value="F:DNA-binding transcription factor activity"/>
    <property type="evidence" value="ECO:0007669"/>
    <property type="project" value="InterPro"/>
</dbReference>
<proteinExistence type="predicted"/>
<dbReference type="InterPro" id="IPR003313">
    <property type="entry name" value="AraC-bd"/>
</dbReference>
<dbReference type="InterPro" id="IPR037923">
    <property type="entry name" value="HTH-like"/>
</dbReference>
<gene>
    <name evidence="5" type="ORF">EZS27_006549</name>
</gene>
<comment type="caution">
    <text evidence="5">The sequence shown here is derived from an EMBL/GenBank/DDBJ whole genome shotgun (WGS) entry which is preliminary data.</text>
</comment>
<dbReference type="InterPro" id="IPR018060">
    <property type="entry name" value="HTH_AraC"/>
</dbReference>
<evidence type="ECO:0000313" key="5">
    <source>
        <dbReference type="EMBL" id="KAA6345909.1"/>
    </source>
</evidence>
<evidence type="ECO:0000256" key="2">
    <source>
        <dbReference type="ARBA" id="ARBA00023125"/>
    </source>
</evidence>
<dbReference type="PROSITE" id="PS00041">
    <property type="entry name" value="HTH_ARAC_FAMILY_1"/>
    <property type="match status" value="1"/>
</dbReference>
<dbReference type="SUPFAM" id="SSF51215">
    <property type="entry name" value="Regulatory protein AraC"/>
    <property type="match status" value="1"/>
</dbReference>
<keyword evidence="2" id="KW-0238">DNA-binding</keyword>
<dbReference type="Pfam" id="PF02311">
    <property type="entry name" value="AraC_binding"/>
    <property type="match status" value="1"/>
</dbReference>
<dbReference type="Gene3D" id="1.10.10.60">
    <property type="entry name" value="Homeodomain-like"/>
    <property type="match status" value="2"/>
</dbReference>
<name>A0A5J4SIE9_9ZZZZ</name>
<organism evidence="5">
    <name type="scientific">termite gut metagenome</name>
    <dbReference type="NCBI Taxonomy" id="433724"/>
    <lineage>
        <taxon>unclassified sequences</taxon>
        <taxon>metagenomes</taxon>
        <taxon>organismal metagenomes</taxon>
    </lineage>
</organism>
<evidence type="ECO:0000256" key="1">
    <source>
        <dbReference type="ARBA" id="ARBA00023015"/>
    </source>
</evidence>
<dbReference type="PROSITE" id="PS01124">
    <property type="entry name" value="HTH_ARAC_FAMILY_2"/>
    <property type="match status" value="1"/>
</dbReference>
<accession>A0A5J4SIE9</accession>
<keyword evidence="1" id="KW-0805">Transcription regulation</keyword>
<dbReference type="SMART" id="SM00342">
    <property type="entry name" value="HTH_ARAC"/>
    <property type="match status" value="1"/>
</dbReference>
<dbReference type="PANTHER" id="PTHR43280:SF30">
    <property type="entry name" value="MMSAB OPERON REGULATORY PROTEIN"/>
    <property type="match status" value="1"/>
</dbReference>
<feature type="domain" description="HTH araC/xylS-type" evidence="4">
    <location>
        <begin position="197"/>
        <end position="295"/>
    </location>
</feature>
<dbReference type="InterPro" id="IPR009057">
    <property type="entry name" value="Homeodomain-like_sf"/>
</dbReference>
<dbReference type="InterPro" id="IPR018062">
    <property type="entry name" value="HTH_AraC-typ_CS"/>
</dbReference>
<dbReference type="EMBL" id="SNRY01000150">
    <property type="protein sequence ID" value="KAA6345909.1"/>
    <property type="molecule type" value="Genomic_DNA"/>
</dbReference>
<dbReference type="SUPFAM" id="SSF46689">
    <property type="entry name" value="Homeodomain-like"/>
    <property type="match status" value="2"/>
</dbReference>